<accession>A0A9N9R0V1</accession>
<dbReference type="InterPro" id="IPR029787">
    <property type="entry name" value="Nucleotide_cyclase"/>
</dbReference>
<dbReference type="PROSITE" id="PS50125">
    <property type="entry name" value="GUANYLATE_CYCLASE_2"/>
    <property type="match status" value="1"/>
</dbReference>
<evidence type="ECO:0000256" key="8">
    <source>
        <dbReference type="SAM" id="MobiDB-lite"/>
    </source>
</evidence>
<feature type="region of interest" description="Disordered" evidence="8">
    <location>
        <begin position="61"/>
        <end position="91"/>
    </location>
</feature>
<dbReference type="GO" id="GO:0070482">
    <property type="term" value="P:response to oxygen levels"/>
    <property type="evidence" value="ECO:0007669"/>
    <property type="project" value="TreeGrafter"/>
</dbReference>
<dbReference type="EC" id="4.6.1.2" evidence="2"/>
<dbReference type="Pfam" id="PF00211">
    <property type="entry name" value="Guanylate_cyc"/>
    <property type="match status" value="1"/>
</dbReference>
<feature type="compositionally biased region" description="Low complexity" evidence="8">
    <location>
        <begin position="61"/>
        <end position="71"/>
    </location>
</feature>
<dbReference type="Gene3D" id="6.10.250.780">
    <property type="match status" value="1"/>
</dbReference>
<sequence>MYGWLLESVQHFIVQECGEEIWERILRESGARNTVFSATQQYPDALMLRLASALARLLNSDPNSPVTSTPASPAPRKPSLKSKPSWRSASVHNDGRAHFSKCHFTATNALLQATKKEIAAYNSSEEIRNRAKSIDKMNENKEIASRVLNSKRRSLAFALEDCYREVEKIPESDKVEEATNAIDDSKSPSPDSEYMKTCMMKPPCRKTSCTVALDVYRRRGSGVPARPRLNSLSLISEDKLSNLKERFSTPEKVMHFFGRCFVKYFSNYGYDTMIRATGRYFCTFLQSVDNIHQRMRYTFPRMRSPCMQLTRAHRHGAELVYSSTRTGFTHYLMGQLYEIAEDIFSLKLKVSVLKESMEGSYYVAVLRLEFDNSDYVQSLMLRKSLPCPLPPVPASLLLQLFPFAVMLDRRMKVVMAGDKLVEAWGGPYNRIAKSPISEILRLRKPKVSFTWDKVSCMQTMIFELELMRWRAKCTGESRRGSQGARSVLLRGPIHLLEEIDALIFLCSPIFNDFEELQQAGIYLADMNGHGLSKEMLLQGWQHVSRLELLFEKAETRSMSLEKSCRLRDQWKKRGDQLLYSMIPKPIAEHLRAGKDPMAACQAFDGVTIIFCGVQLPEAESRADVMQTVAYMNDLYSRIDRLLDTHRVYKVETVGTVYMLVSGAPDRSRAHVASAASAALAIARALPMLTIGIHSGSVVAGVLGLRLPRYCLVGDTVNTASRMQTTSEPGRIQISAQAAAELPAGRFRLRRRGLIKGKGMMETFWLEGEVEEELQDEALQLFSALCGGE</sequence>
<keyword evidence="11" id="KW-1185">Reference proteome</keyword>
<evidence type="ECO:0000256" key="4">
    <source>
        <dbReference type="ARBA" id="ARBA00022741"/>
    </source>
</evidence>
<feature type="domain" description="Guanylate cyclase" evidence="9">
    <location>
        <begin position="607"/>
        <end position="723"/>
    </location>
</feature>
<dbReference type="Pfam" id="PF07700">
    <property type="entry name" value="HNOB"/>
    <property type="match status" value="2"/>
</dbReference>
<proteinExistence type="predicted"/>
<evidence type="ECO:0000256" key="2">
    <source>
        <dbReference type="ARBA" id="ARBA00012202"/>
    </source>
</evidence>
<dbReference type="GO" id="GO:0020037">
    <property type="term" value="F:heme binding"/>
    <property type="evidence" value="ECO:0007669"/>
    <property type="project" value="InterPro"/>
</dbReference>
<dbReference type="InterPro" id="IPR038158">
    <property type="entry name" value="H-NOX_domain_sf"/>
</dbReference>
<dbReference type="AlphaFoldDB" id="A0A9N9R0V1"/>
<dbReference type="GO" id="GO:0005525">
    <property type="term" value="F:GTP binding"/>
    <property type="evidence" value="ECO:0007669"/>
    <property type="project" value="UniProtKB-KW"/>
</dbReference>
<evidence type="ECO:0000256" key="1">
    <source>
        <dbReference type="ARBA" id="ARBA00004496"/>
    </source>
</evidence>
<keyword evidence="6" id="KW-0456">Lyase</keyword>
<dbReference type="EMBL" id="OU893348">
    <property type="protein sequence ID" value="CAG9787092.1"/>
    <property type="molecule type" value="Genomic_DNA"/>
</dbReference>
<dbReference type="InterPro" id="IPR001054">
    <property type="entry name" value="A/G_cyclase"/>
</dbReference>
<keyword evidence="3" id="KW-0963">Cytoplasm</keyword>
<dbReference type="InterPro" id="IPR042463">
    <property type="entry name" value="HNOB_dom_associated_sf"/>
</dbReference>
<dbReference type="InterPro" id="IPR024096">
    <property type="entry name" value="NO_sig/Golgi_transp_ligand-bd"/>
</dbReference>
<keyword evidence="4" id="KW-0547">Nucleotide-binding</keyword>
<dbReference type="Gene3D" id="3.90.1520.10">
    <property type="entry name" value="H-NOX domain"/>
    <property type="match status" value="2"/>
</dbReference>
<evidence type="ECO:0000256" key="7">
    <source>
        <dbReference type="ARBA" id="ARBA00023293"/>
    </source>
</evidence>
<reference evidence="10" key="1">
    <citation type="submission" date="2021-12" db="EMBL/GenBank/DDBJ databases">
        <authorList>
            <person name="King R."/>
        </authorList>
    </citation>
    <scope>NUCLEOTIDE SEQUENCE</scope>
</reference>
<dbReference type="GO" id="GO:0004383">
    <property type="term" value="F:guanylate cyclase activity"/>
    <property type="evidence" value="ECO:0007669"/>
    <property type="project" value="UniProtKB-EC"/>
</dbReference>
<dbReference type="SMART" id="SM00044">
    <property type="entry name" value="CYCc"/>
    <property type="match status" value="1"/>
</dbReference>
<dbReference type="PANTHER" id="PTHR45655:SF5">
    <property type="entry name" value="SOLUBLE GUANYLATE CYCLASE 89DA-RELATED"/>
    <property type="match status" value="1"/>
</dbReference>
<evidence type="ECO:0000313" key="10">
    <source>
        <dbReference type="EMBL" id="CAG9787092.1"/>
    </source>
</evidence>
<organism evidence="10 11">
    <name type="scientific">Diatraea saccharalis</name>
    <name type="common">sugarcane borer</name>
    <dbReference type="NCBI Taxonomy" id="40085"/>
    <lineage>
        <taxon>Eukaryota</taxon>
        <taxon>Metazoa</taxon>
        <taxon>Ecdysozoa</taxon>
        <taxon>Arthropoda</taxon>
        <taxon>Hexapoda</taxon>
        <taxon>Insecta</taxon>
        <taxon>Pterygota</taxon>
        <taxon>Neoptera</taxon>
        <taxon>Endopterygota</taxon>
        <taxon>Lepidoptera</taxon>
        <taxon>Glossata</taxon>
        <taxon>Ditrysia</taxon>
        <taxon>Pyraloidea</taxon>
        <taxon>Crambidae</taxon>
        <taxon>Crambinae</taxon>
        <taxon>Diatraea</taxon>
    </lineage>
</organism>
<evidence type="ECO:0000259" key="9">
    <source>
        <dbReference type="PROSITE" id="PS50125"/>
    </source>
</evidence>
<keyword evidence="7" id="KW-0141">cGMP biosynthesis</keyword>
<keyword evidence="5" id="KW-0342">GTP-binding</keyword>
<comment type="subcellular location">
    <subcellularLocation>
        <location evidence="1">Cytoplasm</location>
    </subcellularLocation>
</comment>
<dbReference type="GO" id="GO:0019934">
    <property type="term" value="P:cGMP-mediated signaling"/>
    <property type="evidence" value="ECO:0007669"/>
    <property type="project" value="TreeGrafter"/>
</dbReference>
<dbReference type="InterPro" id="IPR011645">
    <property type="entry name" value="HNOB_dom_associated"/>
</dbReference>
<dbReference type="Gene3D" id="3.30.450.260">
    <property type="entry name" value="Haem NO binding associated domain"/>
    <property type="match status" value="1"/>
</dbReference>
<gene>
    <name evidence="10" type="ORF">DIATSA_LOCUS4998</name>
</gene>
<evidence type="ECO:0000256" key="5">
    <source>
        <dbReference type="ARBA" id="ARBA00023134"/>
    </source>
</evidence>
<evidence type="ECO:0000313" key="11">
    <source>
        <dbReference type="Proteomes" id="UP001153714"/>
    </source>
</evidence>
<feature type="region of interest" description="Disordered" evidence="8">
    <location>
        <begin position="174"/>
        <end position="193"/>
    </location>
</feature>
<dbReference type="CDD" id="cd07302">
    <property type="entry name" value="CHD"/>
    <property type="match status" value="1"/>
</dbReference>
<protein>
    <recommendedName>
        <fullName evidence="2">guanylate cyclase</fullName>
        <ecNumber evidence="2">4.6.1.2</ecNumber>
    </recommendedName>
</protein>
<dbReference type="GO" id="GO:0008074">
    <property type="term" value="C:guanylate cyclase complex, soluble"/>
    <property type="evidence" value="ECO:0007669"/>
    <property type="project" value="TreeGrafter"/>
</dbReference>
<dbReference type="PANTHER" id="PTHR45655">
    <property type="entry name" value="GUANYLATE CYCLASE SOLUBLE SUBUNIT BETA-2"/>
    <property type="match status" value="1"/>
</dbReference>
<dbReference type="Proteomes" id="UP001153714">
    <property type="component" value="Chromosome 17"/>
</dbReference>
<dbReference type="Pfam" id="PF07701">
    <property type="entry name" value="HNOBA"/>
    <property type="match status" value="1"/>
</dbReference>
<name>A0A9N9R0V1_9NEOP</name>
<dbReference type="Gene3D" id="3.30.70.1230">
    <property type="entry name" value="Nucleotide cyclase"/>
    <property type="match status" value="1"/>
</dbReference>
<dbReference type="InterPro" id="IPR011644">
    <property type="entry name" value="Heme_NO-bd"/>
</dbReference>
<evidence type="ECO:0000256" key="6">
    <source>
        <dbReference type="ARBA" id="ARBA00023239"/>
    </source>
</evidence>
<dbReference type="SUPFAM" id="SSF111126">
    <property type="entry name" value="Ligand-binding domain in the NO signalling and Golgi transport"/>
    <property type="match status" value="2"/>
</dbReference>
<evidence type="ECO:0000256" key="3">
    <source>
        <dbReference type="ARBA" id="ARBA00022490"/>
    </source>
</evidence>
<dbReference type="SUPFAM" id="SSF55073">
    <property type="entry name" value="Nucleotide cyclase"/>
    <property type="match status" value="1"/>
</dbReference>
<reference evidence="10" key="2">
    <citation type="submission" date="2022-10" db="EMBL/GenBank/DDBJ databases">
        <authorList>
            <consortium name="ENA_rothamsted_submissions"/>
            <consortium name="culmorum"/>
            <person name="King R."/>
        </authorList>
    </citation>
    <scope>NUCLEOTIDE SEQUENCE</scope>
</reference>
<dbReference type="OrthoDB" id="60033at2759"/>